<comment type="subcellular location">
    <subcellularLocation>
        <location evidence="1">Cell membrane</location>
        <topology evidence="1">Multi-pass membrane protein</topology>
    </subcellularLocation>
</comment>
<keyword evidence="3 6" id="KW-0812">Transmembrane</keyword>
<keyword evidence="5 6" id="KW-0472">Membrane</keyword>
<dbReference type="PANTHER" id="PTHR30086:SF20">
    <property type="entry name" value="ARGININE EXPORTER PROTEIN ARGO-RELATED"/>
    <property type="match status" value="1"/>
</dbReference>
<evidence type="ECO:0000256" key="3">
    <source>
        <dbReference type="ARBA" id="ARBA00022692"/>
    </source>
</evidence>
<dbReference type="KEGG" id="daer:H9K75_15860"/>
<feature type="transmembrane region" description="Helical" evidence="6">
    <location>
        <begin position="73"/>
        <end position="92"/>
    </location>
</feature>
<feature type="transmembrane region" description="Helical" evidence="6">
    <location>
        <begin position="112"/>
        <end position="134"/>
    </location>
</feature>
<protein>
    <submittedName>
        <fullName evidence="7">LysE family translocator</fullName>
    </submittedName>
</protein>
<keyword evidence="2" id="KW-1003">Cell membrane</keyword>
<feature type="transmembrane region" description="Helical" evidence="6">
    <location>
        <begin position="143"/>
        <end position="168"/>
    </location>
</feature>
<dbReference type="GO" id="GO:0015171">
    <property type="term" value="F:amino acid transmembrane transporter activity"/>
    <property type="evidence" value="ECO:0007669"/>
    <property type="project" value="TreeGrafter"/>
</dbReference>
<dbReference type="AlphaFoldDB" id="A0A7H0GHA9"/>
<evidence type="ECO:0000256" key="2">
    <source>
        <dbReference type="ARBA" id="ARBA00022475"/>
    </source>
</evidence>
<dbReference type="Proteomes" id="UP000516028">
    <property type="component" value="Chromosome"/>
</dbReference>
<sequence>MPLAEFTALLVLATAMSFTPGPNTTLSAALAANRGIRPAMRFVFAVPVGWCALLVLCSAGLGAVLLAVPALRWGVKIVGIGYLLWLAFKLSGSGKLSQADASRMNIGFWQGAALQFVNIKAWMLALTIVGSWIIGRDDGLQRLVIVLPVMAVFALSSNLLYACIGALLRNWLASGQRLLWFNRFMALILVATSYWMMRT</sequence>
<dbReference type="Pfam" id="PF01810">
    <property type="entry name" value="LysE"/>
    <property type="match status" value="1"/>
</dbReference>
<feature type="transmembrane region" description="Helical" evidence="6">
    <location>
        <begin position="41"/>
        <end position="66"/>
    </location>
</feature>
<keyword evidence="4 6" id="KW-1133">Transmembrane helix</keyword>
<dbReference type="InterPro" id="IPR001123">
    <property type="entry name" value="LeuE-type"/>
</dbReference>
<feature type="transmembrane region" description="Helical" evidence="6">
    <location>
        <begin position="180"/>
        <end position="197"/>
    </location>
</feature>
<dbReference type="PANTHER" id="PTHR30086">
    <property type="entry name" value="ARGININE EXPORTER PROTEIN ARGO"/>
    <property type="match status" value="1"/>
</dbReference>
<proteinExistence type="predicted"/>
<dbReference type="RefSeq" id="WP_187723355.1">
    <property type="nucleotide sequence ID" value="NZ_CP060783.1"/>
</dbReference>
<accession>A0A7H0GHA9</accession>
<reference evidence="7 8" key="1">
    <citation type="submission" date="2020-08" db="EMBL/GenBank/DDBJ databases">
        <title>Genome sequence of Diaphorobacter aerolatus KACC 16536T.</title>
        <authorList>
            <person name="Hyun D.-W."/>
            <person name="Bae J.-W."/>
        </authorList>
    </citation>
    <scope>NUCLEOTIDE SEQUENCE [LARGE SCALE GENOMIC DNA]</scope>
    <source>
        <strain evidence="7 8">KACC 16536</strain>
    </source>
</reference>
<gene>
    <name evidence="7" type="ORF">H9K75_15860</name>
</gene>
<dbReference type="GO" id="GO:0005886">
    <property type="term" value="C:plasma membrane"/>
    <property type="evidence" value="ECO:0007669"/>
    <property type="project" value="UniProtKB-SubCell"/>
</dbReference>
<evidence type="ECO:0000256" key="4">
    <source>
        <dbReference type="ARBA" id="ARBA00022989"/>
    </source>
</evidence>
<dbReference type="EMBL" id="CP060783">
    <property type="protein sequence ID" value="QNP47675.1"/>
    <property type="molecule type" value="Genomic_DNA"/>
</dbReference>
<evidence type="ECO:0000256" key="6">
    <source>
        <dbReference type="SAM" id="Phobius"/>
    </source>
</evidence>
<evidence type="ECO:0000256" key="5">
    <source>
        <dbReference type="ARBA" id="ARBA00023136"/>
    </source>
</evidence>
<evidence type="ECO:0000313" key="7">
    <source>
        <dbReference type="EMBL" id="QNP47675.1"/>
    </source>
</evidence>
<keyword evidence="8" id="KW-1185">Reference proteome</keyword>
<organism evidence="7 8">
    <name type="scientific">Diaphorobacter aerolatus</name>
    <dbReference type="NCBI Taxonomy" id="1288495"/>
    <lineage>
        <taxon>Bacteria</taxon>
        <taxon>Pseudomonadati</taxon>
        <taxon>Pseudomonadota</taxon>
        <taxon>Betaproteobacteria</taxon>
        <taxon>Burkholderiales</taxon>
        <taxon>Comamonadaceae</taxon>
        <taxon>Diaphorobacter</taxon>
    </lineage>
</organism>
<evidence type="ECO:0000256" key="1">
    <source>
        <dbReference type="ARBA" id="ARBA00004651"/>
    </source>
</evidence>
<dbReference type="GO" id="GO:0033228">
    <property type="term" value="P:cysteine export across plasma membrane"/>
    <property type="evidence" value="ECO:0007669"/>
    <property type="project" value="TreeGrafter"/>
</dbReference>
<evidence type="ECO:0000313" key="8">
    <source>
        <dbReference type="Proteomes" id="UP000516028"/>
    </source>
</evidence>
<name>A0A7H0GHA9_9BURK</name>